<gene>
    <name evidence="1" type="ORF">GSONMT00026432001</name>
</gene>
<dbReference type="InterPro" id="IPR012674">
    <property type="entry name" value="Calycin"/>
</dbReference>
<accession>A0A060XV42</accession>
<dbReference type="SUPFAM" id="SSF50814">
    <property type="entry name" value="Lipocalins"/>
    <property type="match status" value="1"/>
</dbReference>
<sequence length="136" mass="15162">MVCNTWAGGMRQRSCLLYLREGTTYSLLHDRTHTLTSQTPLPHLSLCVCLGSPGDPYLVLSTDYRSFSLLNTLILNKVLECELIYLVCSVDVAWIVSRTRSLPRDVISRLHSDLEAIGVNLRCLTVSDQTSCDTVA</sequence>
<reference evidence="1" key="2">
    <citation type="submission" date="2014-03" db="EMBL/GenBank/DDBJ databases">
        <authorList>
            <person name="Genoscope - CEA"/>
        </authorList>
    </citation>
    <scope>NUCLEOTIDE SEQUENCE</scope>
</reference>
<dbReference type="EMBL" id="FR905693">
    <property type="protein sequence ID" value="CDQ81009.1"/>
    <property type="molecule type" value="Genomic_DNA"/>
</dbReference>
<dbReference type="Proteomes" id="UP000193380">
    <property type="component" value="Unassembled WGS sequence"/>
</dbReference>
<evidence type="ECO:0000313" key="1">
    <source>
        <dbReference type="EMBL" id="CDQ81009.1"/>
    </source>
</evidence>
<dbReference type="STRING" id="8022.A0A060XV42"/>
<dbReference type="AlphaFoldDB" id="A0A060XV42"/>
<name>A0A060XV42_ONCMY</name>
<dbReference type="PaxDb" id="8022-A0A060XV42"/>
<reference evidence="1" key="1">
    <citation type="journal article" date="2014" name="Nat. Commun.">
        <title>The rainbow trout genome provides novel insights into evolution after whole-genome duplication in vertebrates.</title>
        <authorList>
            <person name="Berthelot C."/>
            <person name="Brunet F."/>
            <person name="Chalopin D."/>
            <person name="Juanchich A."/>
            <person name="Bernard M."/>
            <person name="Noel B."/>
            <person name="Bento P."/>
            <person name="Da Silva C."/>
            <person name="Labadie K."/>
            <person name="Alberti A."/>
            <person name="Aury J.M."/>
            <person name="Louis A."/>
            <person name="Dehais P."/>
            <person name="Bardou P."/>
            <person name="Montfort J."/>
            <person name="Klopp C."/>
            <person name="Cabau C."/>
            <person name="Gaspin C."/>
            <person name="Thorgaard G.H."/>
            <person name="Boussaha M."/>
            <person name="Quillet E."/>
            <person name="Guyomard R."/>
            <person name="Galiana D."/>
            <person name="Bobe J."/>
            <person name="Volff J.N."/>
            <person name="Genet C."/>
            <person name="Wincker P."/>
            <person name="Jaillon O."/>
            <person name="Roest Crollius H."/>
            <person name="Guiguen Y."/>
        </authorList>
    </citation>
    <scope>NUCLEOTIDE SEQUENCE [LARGE SCALE GENOMIC DNA]</scope>
</reference>
<evidence type="ECO:0000313" key="2">
    <source>
        <dbReference type="Proteomes" id="UP000193380"/>
    </source>
</evidence>
<protein>
    <submittedName>
        <fullName evidence="1">Uncharacterized protein</fullName>
    </submittedName>
</protein>
<proteinExistence type="predicted"/>
<organism evidence="1 2">
    <name type="scientific">Oncorhynchus mykiss</name>
    <name type="common">Rainbow trout</name>
    <name type="synonym">Salmo gairdneri</name>
    <dbReference type="NCBI Taxonomy" id="8022"/>
    <lineage>
        <taxon>Eukaryota</taxon>
        <taxon>Metazoa</taxon>
        <taxon>Chordata</taxon>
        <taxon>Craniata</taxon>
        <taxon>Vertebrata</taxon>
        <taxon>Euteleostomi</taxon>
        <taxon>Actinopterygii</taxon>
        <taxon>Neopterygii</taxon>
        <taxon>Teleostei</taxon>
        <taxon>Protacanthopterygii</taxon>
        <taxon>Salmoniformes</taxon>
        <taxon>Salmonidae</taxon>
        <taxon>Salmoninae</taxon>
        <taxon>Oncorhynchus</taxon>
    </lineage>
</organism>
<dbReference type="Gene3D" id="2.40.128.20">
    <property type="match status" value="1"/>
</dbReference>